<dbReference type="RefSeq" id="WP_061613476.1">
    <property type="nucleotide sequence ID" value="NZ_JEMA01001269.1"/>
</dbReference>
<reference evidence="2 3" key="1">
    <citation type="submission" date="2014-02" db="EMBL/GenBank/DDBJ databases">
        <title>The small core and large imbalanced accessory genome model reveals a collaborative survival strategy of Sorangium cellulosum strains in nature.</title>
        <authorList>
            <person name="Han K."/>
            <person name="Peng R."/>
            <person name="Blom J."/>
            <person name="Li Y.-Z."/>
        </authorList>
    </citation>
    <scope>NUCLEOTIDE SEQUENCE [LARGE SCALE GENOMIC DNA]</scope>
    <source>
        <strain evidence="2 3">So0008-312</strain>
    </source>
</reference>
<dbReference type="AlphaFoldDB" id="A0A150PYH7"/>
<organism evidence="2 3">
    <name type="scientific">Sorangium cellulosum</name>
    <name type="common">Polyangium cellulosum</name>
    <dbReference type="NCBI Taxonomy" id="56"/>
    <lineage>
        <taxon>Bacteria</taxon>
        <taxon>Pseudomonadati</taxon>
        <taxon>Myxococcota</taxon>
        <taxon>Polyangia</taxon>
        <taxon>Polyangiales</taxon>
        <taxon>Polyangiaceae</taxon>
        <taxon>Sorangium</taxon>
    </lineage>
</organism>
<dbReference type="Pfam" id="PF11706">
    <property type="entry name" value="zf-CGNR"/>
    <property type="match status" value="1"/>
</dbReference>
<dbReference type="PANTHER" id="PTHR35525">
    <property type="entry name" value="BLL6575 PROTEIN"/>
    <property type="match status" value="1"/>
</dbReference>
<protein>
    <recommendedName>
        <fullName evidence="1">Zinc finger CGNR domain-containing protein</fullName>
    </recommendedName>
</protein>
<gene>
    <name evidence="2" type="ORF">BE15_12440</name>
</gene>
<evidence type="ECO:0000313" key="3">
    <source>
        <dbReference type="Proteomes" id="UP000075260"/>
    </source>
</evidence>
<dbReference type="EMBL" id="JEMA01001269">
    <property type="protein sequence ID" value="KYF60546.1"/>
    <property type="molecule type" value="Genomic_DNA"/>
</dbReference>
<feature type="domain" description="Zinc finger CGNR" evidence="1">
    <location>
        <begin position="157"/>
        <end position="198"/>
    </location>
</feature>
<dbReference type="OrthoDB" id="9808437at2"/>
<comment type="caution">
    <text evidence="2">The sequence shown here is derived from an EMBL/GenBank/DDBJ whole genome shotgun (WGS) entry which is preliminary data.</text>
</comment>
<dbReference type="InterPro" id="IPR010852">
    <property type="entry name" value="ABATE"/>
</dbReference>
<name>A0A150PYH7_SORCE</name>
<dbReference type="Gene3D" id="1.10.3300.10">
    <property type="entry name" value="Jann2411-like domain"/>
    <property type="match status" value="1"/>
</dbReference>
<evidence type="ECO:0000259" key="1">
    <source>
        <dbReference type="Pfam" id="PF11706"/>
    </source>
</evidence>
<dbReference type="Pfam" id="PF07336">
    <property type="entry name" value="ABATE"/>
    <property type="match status" value="1"/>
</dbReference>
<dbReference type="InterPro" id="IPR023286">
    <property type="entry name" value="ABATE_dom_sf"/>
</dbReference>
<evidence type="ECO:0000313" key="2">
    <source>
        <dbReference type="EMBL" id="KYF60546.1"/>
    </source>
</evidence>
<accession>A0A150PYH7</accession>
<dbReference type="InterPro" id="IPR021005">
    <property type="entry name" value="Znf_CGNR"/>
</dbReference>
<dbReference type="SUPFAM" id="SSF160904">
    <property type="entry name" value="Jann2411-like"/>
    <property type="match status" value="1"/>
</dbReference>
<sequence>MVTTTSPFLWLGNHRALDFLNTEHLHRGDRVDLLPDLRALVAWSEEAGFLEGATAGCVLDRWEGSREGESALDRARQLRSALRALLERPRAQRAHCQGAVDVINRALRLDTGYTEIVRAGSGFTRRAHVQIDAPDQLLRPVAEAAANLLCDVDPELVKRCANPDCVLYFHDGSRNHARRWCSMDLCGNRMKVAAHYLRNRNG</sequence>
<proteinExistence type="predicted"/>
<dbReference type="Proteomes" id="UP000075260">
    <property type="component" value="Unassembled WGS sequence"/>
</dbReference>
<dbReference type="PANTHER" id="PTHR35525:SF3">
    <property type="entry name" value="BLL6575 PROTEIN"/>
    <property type="match status" value="1"/>
</dbReference>